<dbReference type="EMBL" id="QGKX02001621">
    <property type="protein sequence ID" value="KAF3502182.1"/>
    <property type="molecule type" value="Genomic_DNA"/>
</dbReference>
<dbReference type="Proteomes" id="UP000712600">
    <property type="component" value="Unassembled WGS sequence"/>
</dbReference>
<accession>A0A8S9NDR1</accession>
<dbReference type="Gene3D" id="3.40.50.720">
    <property type="entry name" value="NAD(P)-binding Rossmann-like Domain"/>
    <property type="match status" value="1"/>
</dbReference>
<protein>
    <submittedName>
        <fullName evidence="1">Uncharacterized protein</fullName>
    </submittedName>
</protein>
<proteinExistence type="predicted"/>
<reference evidence="1" key="1">
    <citation type="submission" date="2019-12" db="EMBL/GenBank/DDBJ databases">
        <title>Genome sequencing and annotation of Brassica cretica.</title>
        <authorList>
            <person name="Studholme D.J."/>
            <person name="Sarris P."/>
        </authorList>
    </citation>
    <scope>NUCLEOTIDE SEQUENCE</scope>
    <source>
        <strain evidence="1">PFS-109/04</strain>
        <tissue evidence="1">Leaf</tissue>
    </source>
</reference>
<evidence type="ECO:0000313" key="1">
    <source>
        <dbReference type="EMBL" id="KAF3502182.1"/>
    </source>
</evidence>
<name>A0A8S9NDR1_BRACR</name>
<evidence type="ECO:0000313" key="2">
    <source>
        <dbReference type="Proteomes" id="UP000712600"/>
    </source>
</evidence>
<dbReference type="SUPFAM" id="SSF51735">
    <property type="entry name" value="NAD(P)-binding Rossmann-fold domains"/>
    <property type="match status" value="1"/>
</dbReference>
<dbReference type="InterPro" id="IPR036291">
    <property type="entry name" value="NAD(P)-bd_dom_sf"/>
</dbReference>
<comment type="caution">
    <text evidence="1">The sequence shown here is derived from an EMBL/GenBank/DDBJ whole genome shotgun (WGS) entry which is preliminary data.</text>
</comment>
<gene>
    <name evidence="1" type="ORF">F2Q69_00045469</name>
</gene>
<sequence>MRQYQNQFRGAMVLENKEFMDAVVNRTPLGRVGEPEEVASYITGQVIVADGGFTVNGFNYANEA</sequence>
<organism evidence="1 2">
    <name type="scientific">Brassica cretica</name>
    <name type="common">Mustard</name>
    <dbReference type="NCBI Taxonomy" id="69181"/>
    <lineage>
        <taxon>Eukaryota</taxon>
        <taxon>Viridiplantae</taxon>
        <taxon>Streptophyta</taxon>
        <taxon>Embryophyta</taxon>
        <taxon>Tracheophyta</taxon>
        <taxon>Spermatophyta</taxon>
        <taxon>Magnoliopsida</taxon>
        <taxon>eudicotyledons</taxon>
        <taxon>Gunneridae</taxon>
        <taxon>Pentapetalae</taxon>
        <taxon>rosids</taxon>
        <taxon>malvids</taxon>
        <taxon>Brassicales</taxon>
        <taxon>Brassicaceae</taxon>
        <taxon>Brassiceae</taxon>
        <taxon>Brassica</taxon>
    </lineage>
</organism>
<dbReference type="AlphaFoldDB" id="A0A8S9NDR1"/>